<keyword evidence="2" id="KW-0540">Nuclease</keyword>
<dbReference type="GeneID" id="20229833"/>
<evidence type="ECO:0000256" key="3">
    <source>
        <dbReference type="ARBA" id="ARBA00022723"/>
    </source>
</evidence>
<keyword evidence="7" id="KW-0460">Magnesium</keyword>
<evidence type="ECO:0000256" key="7">
    <source>
        <dbReference type="ARBA" id="ARBA00022842"/>
    </source>
</evidence>
<dbReference type="SUPFAM" id="SSF88723">
    <property type="entry name" value="PIN domain-like"/>
    <property type="match status" value="1"/>
</dbReference>
<dbReference type="Pfam" id="PF00867">
    <property type="entry name" value="XPG_I"/>
    <property type="match status" value="1"/>
</dbReference>
<evidence type="ECO:0000259" key="10">
    <source>
        <dbReference type="SMART" id="SM00484"/>
    </source>
</evidence>
<dbReference type="SMART" id="SM00484">
    <property type="entry name" value="XPGI"/>
    <property type="match status" value="1"/>
</dbReference>
<dbReference type="GO" id="GO:0017108">
    <property type="term" value="F:5'-flap endonuclease activity"/>
    <property type="evidence" value="ECO:0007669"/>
    <property type="project" value="UniProtKB-ARBA"/>
</dbReference>
<protein>
    <recommendedName>
        <fullName evidence="10">XPG-I domain-containing protein</fullName>
    </recommendedName>
</protein>
<comment type="similarity">
    <text evidence="9">Belongs to the XPG/RAD2 endonuclease family. GEN subfamily.</text>
</comment>
<keyword evidence="8" id="KW-0234">DNA repair</keyword>
<dbReference type="KEGG" id="lgi:LOTGIDRAFT_104209"/>
<dbReference type="PANTHER" id="PTHR11081">
    <property type="entry name" value="FLAP ENDONUCLEASE FAMILY MEMBER"/>
    <property type="match status" value="1"/>
</dbReference>
<dbReference type="PANTHER" id="PTHR11081:SF70">
    <property type="entry name" value="FLAP ENDONUCLEASE GEN HOMOLOG 1"/>
    <property type="match status" value="1"/>
</dbReference>
<dbReference type="InterPro" id="IPR029060">
    <property type="entry name" value="PIN-like_dom_sf"/>
</dbReference>
<keyword evidence="4" id="KW-0255">Endonuclease</keyword>
<keyword evidence="12" id="KW-1185">Reference proteome</keyword>
<organism evidence="11 12">
    <name type="scientific">Lottia gigantea</name>
    <name type="common">Giant owl limpet</name>
    <dbReference type="NCBI Taxonomy" id="225164"/>
    <lineage>
        <taxon>Eukaryota</taxon>
        <taxon>Metazoa</taxon>
        <taxon>Spiralia</taxon>
        <taxon>Lophotrochozoa</taxon>
        <taxon>Mollusca</taxon>
        <taxon>Gastropoda</taxon>
        <taxon>Patellogastropoda</taxon>
        <taxon>Lottioidea</taxon>
        <taxon>Lottiidae</taxon>
        <taxon>Lottia</taxon>
    </lineage>
</organism>
<feature type="domain" description="XPG-I" evidence="10">
    <location>
        <begin position="71"/>
        <end position="142"/>
    </location>
</feature>
<reference evidence="11 12" key="1">
    <citation type="journal article" date="2013" name="Nature">
        <title>Insights into bilaterian evolution from three spiralian genomes.</title>
        <authorList>
            <person name="Simakov O."/>
            <person name="Marletaz F."/>
            <person name="Cho S.J."/>
            <person name="Edsinger-Gonzales E."/>
            <person name="Havlak P."/>
            <person name="Hellsten U."/>
            <person name="Kuo D.H."/>
            <person name="Larsson T."/>
            <person name="Lv J."/>
            <person name="Arendt D."/>
            <person name="Savage R."/>
            <person name="Osoegawa K."/>
            <person name="de Jong P."/>
            <person name="Grimwood J."/>
            <person name="Chapman J.A."/>
            <person name="Shapiro H."/>
            <person name="Aerts A."/>
            <person name="Otillar R.P."/>
            <person name="Terry A.Y."/>
            <person name="Boore J.L."/>
            <person name="Grigoriev I.V."/>
            <person name="Lindberg D.R."/>
            <person name="Seaver E.C."/>
            <person name="Weisblat D.A."/>
            <person name="Putnam N.H."/>
            <person name="Rokhsar D.S."/>
        </authorList>
    </citation>
    <scope>NUCLEOTIDE SEQUENCE [LARGE SCALE GENOMIC DNA]</scope>
</reference>
<dbReference type="PRINTS" id="PR00853">
    <property type="entry name" value="XPGRADSUPER"/>
</dbReference>
<dbReference type="FunFam" id="1.10.150.20:FF:000030">
    <property type="entry name" value="Flap endonuclease GEN-like 1"/>
    <property type="match status" value="1"/>
</dbReference>
<dbReference type="OrthoDB" id="2959108at2759"/>
<evidence type="ECO:0000256" key="2">
    <source>
        <dbReference type="ARBA" id="ARBA00022722"/>
    </source>
</evidence>
<keyword evidence="5" id="KW-0227">DNA damage</keyword>
<dbReference type="CTD" id="20229833"/>
<dbReference type="CDD" id="cd09869">
    <property type="entry name" value="PIN_GEN1"/>
    <property type="match status" value="1"/>
</dbReference>
<keyword evidence="6" id="KW-0378">Hydrolase</keyword>
<evidence type="ECO:0000313" key="12">
    <source>
        <dbReference type="Proteomes" id="UP000030746"/>
    </source>
</evidence>
<dbReference type="InterPro" id="IPR008918">
    <property type="entry name" value="HhH2"/>
</dbReference>
<keyword evidence="3" id="KW-0479">Metal-binding</keyword>
<dbReference type="Proteomes" id="UP000030746">
    <property type="component" value="Unassembled WGS sequence"/>
</dbReference>
<dbReference type="HOGENOM" id="CLU_104902_0_0_1"/>
<name>V4ASG9_LOTGI</name>
<dbReference type="Gene3D" id="3.40.50.1010">
    <property type="entry name" value="5'-nuclease"/>
    <property type="match status" value="1"/>
</dbReference>
<accession>V4ASG9</accession>
<dbReference type="SMART" id="SM00279">
    <property type="entry name" value="HhH2"/>
    <property type="match status" value="1"/>
</dbReference>
<dbReference type="Gene3D" id="1.10.150.20">
    <property type="entry name" value="5' to 3' exonuclease, C-terminal subdomain"/>
    <property type="match status" value="1"/>
</dbReference>
<dbReference type="GO" id="GO:0006281">
    <property type="term" value="P:DNA repair"/>
    <property type="evidence" value="ECO:0007669"/>
    <property type="project" value="UniProtKB-KW"/>
</dbReference>
<dbReference type="GO" id="GO:0000400">
    <property type="term" value="F:four-way junction DNA binding"/>
    <property type="evidence" value="ECO:0007669"/>
    <property type="project" value="UniProtKB-ARBA"/>
</dbReference>
<evidence type="ECO:0000256" key="8">
    <source>
        <dbReference type="ARBA" id="ARBA00023204"/>
    </source>
</evidence>
<proteinExistence type="inferred from homology"/>
<feature type="non-terminal residue" evidence="11">
    <location>
        <position position="1"/>
    </location>
</feature>
<evidence type="ECO:0000256" key="6">
    <source>
        <dbReference type="ARBA" id="ARBA00022801"/>
    </source>
</evidence>
<evidence type="ECO:0000313" key="11">
    <source>
        <dbReference type="EMBL" id="ESO97815.1"/>
    </source>
</evidence>
<dbReference type="AlphaFoldDB" id="V4ASG9"/>
<evidence type="ECO:0000256" key="1">
    <source>
        <dbReference type="ARBA" id="ARBA00001946"/>
    </source>
</evidence>
<dbReference type="GO" id="GO:0008821">
    <property type="term" value="F:crossover junction DNA endonuclease activity"/>
    <property type="evidence" value="ECO:0007669"/>
    <property type="project" value="UniProtKB-ARBA"/>
</dbReference>
<evidence type="ECO:0000256" key="4">
    <source>
        <dbReference type="ARBA" id="ARBA00022759"/>
    </source>
</evidence>
<dbReference type="InterPro" id="IPR006084">
    <property type="entry name" value="XPG/Rad2"/>
</dbReference>
<evidence type="ECO:0000256" key="5">
    <source>
        <dbReference type="ARBA" id="ARBA00022763"/>
    </source>
</evidence>
<dbReference type="RefSeq" id="XP_009051660.1">
    <property type="nucleotide sequence ID" value="XM_009053412.1"/>
</dbReference>
<gene>
    <name evidence="11" type="ORF">LOTGIDRAFT_104209</name>
</gene>
<comment type="cofactor">
    <cofactor evidence="1">
        <name>Mg(2+)</name>
        <dbReference type="ChEBI" id="CHEBI:18420"/>
    </cofactor>
</comment>
<dbReference type="InterPro" id="IPR006086">
    <property type="entry name" value="XPG-I_dom"/>
</dbReference>
<evidence type="ECO:0000256" key="9">
    <source>
        <dbReference type="ARBA" id="ARBA00038112"/>
    </source>
</evidence>
<dbReference type="EMBL" id="KB201304">
    <property type="protein sequence ID" value="ESO97815.1"/>
    <property type="molecule type" value="Genomic_DNA"/>
</dbReference>
<sequence>RNLFFRVSHLTQLGVKLVFVIEGEAPELKWEEMWRRQQARGIVKPGTTFRHVKRKRSQFSSCLKECCELLDLLGIPHITGHGEAEAMCASLNAAGLVDGCLTDDGDAFLYGAQTVYRNFTMNSKDPHVESYCMSDIQTELGINRQSLVGLSLLLGCDYVPGGVAGVGVANAVKLLKSLAGMDVIQR</sequence>
<dbReference type="OMA" id="WICEANG"/>
<dbReference type="GO" id="GO:0046872">
    <property type="term" value="F:metal ion binding"/>
    <property type="evidence" value="ECO:0007669"/>
    <property type="project" value="UniProtKB-KW"/>
</dbReference>
<dbReference type="STRING" id="225164.V4ASG9"/>